<evidence type="ECO:0000313" key="3">
    <source>
        <dbReference type="Proteomes" id="UP001558652"/>
    </source>
</evidence>
<dbReference type="SUPFAM" id="SSF56219">
    <property type="entry name" value="DNase I-like"/>
    <property type="match status" value="1"/>
</dbReference>
<dbReference type="Pfam" id="PF14529">
    <property type="entry name" value="Exo_endo_phos_2"/>
    <property type="match status" value="1"/>
</dbReference>
<dbReference type="AlphaFoldDB" id="A0ABD0YGY7"/>
<dbReference type="InterPro" id="IPR036691">
    <property type="entry name" value="Endo/exonu/phosph_ase_sf"/>
</dbReference>
<reference evidence="2 3" key="1">
    <citation type="submission" date="2024-07" db="EMBL/GenBank/DDBJ databases">
        <title>Chromosome-level genome assembly of the water stick insect Ranatra chinensis (Heteroptera: Nepidae).</title>
        <authorList>
            <person name="Liu X."/>
        </authorList>
    </citation>
    <scope>NUCLEOTIDE SEQUENCE [LARGE SCALE GENOMIC DNA]</scope>
    <source>
        <strain evidence="2">Cailab_2021Rc</strain>
        <tissue evidence="2">Muscle</tissue>
    </source>
</reference>
<dbReference type="Gene3D" id="3.60.10.10">
    <property type="entry name" value="Endonuclease/exonuclease/phosphatase"/>
    <property type="match status" value="1"/>
</dbReference>
<dbReference type="Proteomes" id="UP001558652">
    <property type="component" value="Unassembled WGS sequence"/>
</dbReference>
<comment type="caution">
    <text evidence="2">The sequence shown here is derived from an EMBL/GenBank/DDBJ whole genome shotgun (WGS) entry which is preliminary data.</text>
</comment>
<evidence type="ECO:0000259" key="1">
    <source>
        <dbReference type="Pfam" id="PF14529"/>
    </source>
</evidence>
<dbReference type="EMBL" id="JBFDAA010000022">
    <property type="protein sequence ID" value="KAL1110345.1"/>
    <property type="molecule type" value="Genomic_DNA"/>
</dbReference>
<organism evidence="2 3">
    <name type="scientific">Ranatra chinensis</name>
    <dbReference type="NCBI Taxonomy" id="642074"/>
    <lineage>
        <taxon>Eukaryota</taxon>
        <taxon>Metazoa</taxon>
        <taxon>Ecdysozoa</taxon>
        <taxon>Arthropoda</taxon>
        <taxon>Hexapoda</taxon>
        <taxon>Insecta</taxon>
        <taxon>Pterygota</taxon>
        <taxon>Neoptera</taxon>
        <taxon>Paraneoptera</taxon>
        <taxon>Hemiptera</taxon>
        <taxon>Heteroptera</taxon>
        <taxon>Panheteroptera</taxon>
        <taxon>Nepomorpha</taxon>
        <taxon>Nepidae</taxon>
        <taxon>Ranatrinae</taxon>
        <taxon>Ranatra</taxon>
    </lineage>
</organism>
<name>A0ABD0YGY7_9HEMI</name>
<evidence type="ECO:0000313" key="2">
    <source>
        <dbReference type="EMBL" id="KAL1110345.1"/>
    </source>
</evidence>
<proteinExistence type="predicted"/>
<sequence length="651" mass="73581">MGKGKSPDLDGGIVANIPVSNSFELLKNAPEVNKITSRKDKIPPIVLNGRPANIRQFLEDTRKVVKDKFRIMNRGRTTQILTSNVEDFEALKGLFRLRELEFHTFAPRSEHMKRFVIHGLADGFSAEEVEEAALPAVVRVVQMEKREGGKKRKIPIFIVTTKQEVRINDIKGIGDISLHTFRVEKYRSPDTPLQCFRYQQYGHTSRYCNLKEVCVKCSGNRHTKDCKEGAQVKCANCQKAHVASYRQCETRIGFLEKRSSAPIGQRTSAGPVTQRRQWSAARPVATNYSFSQALGNQQGSNQIGTNIGTRQTGTNTPSITNIISEMKLLDREIKELNILPMLNVLKQMMTEIRTRNIDQVCSNARPLNLTSTSQIKALLYNIKRIKNNLTELLHTIQTHSVDIAIVTETHLNPRVNLYTPGYKLVRKDRLTKKGGGVAFHIKESIPYREMTIDSNSDTEIIGVQLKVNRRDLTMYNVYNPPNVCLENVFLRKLFSSRGTVIAAGDFNARHRLWGCQKKNRSGGVRYDFVMDRRAALVTPSNPTCVPCNGGTPSTLDLVLTNSHKCITDMKTVTEGGSDHLPVLFNIWGRAEANEKRPIFNFAQTDWDLFRWSLDLNIPTASPLLDTPSRIEAAVESLTQEINIYVYMDNIY</sequence>
<accession>A0ABD0YGY7</accession>
<dbReference type="PANTHER" id="PTHR33273:SF2">
    <property type="entry name" value="ENDONUCLEASE_EXONUCLEASE_PHOSPHATASE DOMAIN-CONTAINING PROTEIN"/>
    <property type="match status" value="1"/>
</dbReference>
<gene>
    <name evidence="2" type="ORF">AAG570_007876</name>
</gene>
<dbReference type="InterPro" id="IPR005135">
    <property type="entry name" value="Endo/exonuclease/phosphatase"/>
</dbReference>
<keyword evidence="3" id="KW-1185">Reference proteome</keyword>
<protein>
    <recommendedName>
        <fullName evidence="1">Endonuclease/exonuclease/phosphatase domain-containing protein</fullName>
    </recommendedName>
</protein>
<dbReference type="PANTHER" id="PTHR33273">
    <property type="entry name" value="DOMAIN-CONTAINING PROTEIN, PUTATIVE-RELATED"/>
    <property type="match status" value="1"/>
</dbReference>
<feature type="domain" description="Endonuclease/exonuclease/phosphatase" evidence="1">
    <location>
        <begin position="473"/>
        <end position="582"/>
    </location>
</feature>